<evidence type="ECO:0000256" key="3">
    <source>
        <dbReference type="ARBA" id="ARBA00023002"/>
    </source>
</evidence>
<dbReference type="Gene3D" id="3.40.718.10">
    <property type="entry name" value="Isopropylmalate Dehydrogenase"/>
    <property type="match status" value="1"/>
</dbReference>
<gene>
    <name evidence="5" type="primary">pdxA</name>
    <name evidence="5" type="ORF">F4162_05455</name>
</gene>
<dbReference type="GO" id="GO:0046872">
    <property type="term" value="F:metal ion binding"/>
    <property type="evidence" value="ECO:0007669"/>
    <property type="project" value="UniProtKB-KW"/>
</dbReference>
<dbReference type="PANTHER" id="PTHR30004:SF6">
    <property type="entry name" value="D-THREONATE 4-PHOSPHATE DEHYDROGENASE"/>
    <property type="match status" value="1"/>
</dbReference>
<dbReference type="NCBIfam" id="NF002744">
    <property type="entry name" value="PRK02746.1"/>
    <property type="match status" value="1"/>
</dbReference>
<evidence type="ECO:0000313" key="5">
    <source>
        <dbReference type="EMBL" id="MYG38428.1"/>
    </source>
</evidence>
<comment type="caution">
    <text evidence="5">The sequence shown here is derived from an EMBL/GenBank/DDBJ whole genome shotgun (WGS) entry which is preliminary data.</text>
</comment>
<dbReference type="SUPFAM" id="SSF53659">
    <property type="entry name" value="Isocitrate/Isopropylmalate dehydrogenase-like"/>
    <property type="match status" value="1"/>
</dbReference>
<reference evidence="5" key="1">
    <citation type="submission" date="2019-09" db="EMBL/GenBank/DDBJ databases">
        <title>Characterisation of the sponge microbiome using genome-centric metagenomics.</title>
        <authorList>
            <person name="Engelberts J.P."/>
            <person name="Robbins S.J."/>
            <person name="De Goeij J.M."/>
            <person name="Aranda M."/>
            <person name="Bell S.C."/>
            <person name="Webster N.S."/>
        </authorList>
    </citation>
    <scope>NUCLEOTIDE SEQUENCE</scope>
    <source>
        <strain evidence="5">SB0676_bin_10</strain>
    </source>
</reference>
<evidence type="ECO:0000256" key="2">
    <source>
        <dbReference type="ARBA" id="ARBA00022723"/>
    </source>
</evidence>
<comment type="similarity">
    <text evidence="1">Belongs to the PdxA family. PdxA2 subfamily.</text>
</comment>
<proteinExistence type="inferred from homology"/>
<sequence>MDQPRRIAVALGDPAGIGAEVVLKALANQRVQQAVEPVLFGCRRWLLEQYHTLRQREQPVVDPRDLHLVDMPLAEPVSCGQATAAGGAASFAWLTAACRAVLDRHCQALATAPIAKHCWQAAGHAYPGQTERLAQLAGGIRASMLFTARSPQGDWRLNTLLATTHLPLKQALQTLSPTLVQNQLTVLGRFCRQYRGQPVLKVAGLNPHAGEAGHLGSEERDWLEPCLKEWQALHPDCTVLGPEPPDACWLDAGRAWRGHGHAADGYLALYHDQGLIPTKLIAFDEAVNTTLGLPFIRTSPDHGTAFSLAGQGLAREGSMVAALLAAAELEPLPTLQNRPSP</sequence>
<protein>
    <submittedName>
        <fullName evidence="5">4-hydroxythreonine-4-phosphate dehydrogenase PdxA</fullName>
    </submittedName>
</protein>
<dbReference type="EMBL" id="VYDO01000179">
    <property type="protein sequence ID" value="MYG38428.1"/>
    <property type="molecule type" value="Genomic_DNA"/>
</dbReference>
<keyword evidence="4" id="KW-0520">NAD</keyword>
<keyword evidence="3" id="KW-0560">Oxidoreductase</keyword>
<dbReference type="NCBIfam" id="TIGR00557">
    <property type="entry name" value="pdxA"/>
    <property type="match status" value="1"/>
</dbReference>
<dbReference type="AlphaFoldDB" id="A0A6B1F7T4"/>
<keyword evidence="2" id="KW-0479">Metal-binding</keyword>
<name>A0A6B1F7T4_9SYNE</name>
<dbReference type="PANTHER" id="PTHR30004">
    <property type="entry name" value="4-HYDROXYTHREONINE-4-PHOSPHATE DEHYDROGENASE"/>
    <property type="match status" value="1"/>
</dbReference>
<organism evidence="5">
    <name type="scientific">Synechococcus sp. SB0676_bin_10</name>
    <dbReference type="NCBI Taxonomy" id="2604869"/>
    <lineage>
        <taxon>Bacteria</taxon>
        <taxon>Bacillati</taxon>
        <taxon>Cyanobacteriota</taxon>
        <taxon>Cyanophyceae</taxon>
        <taxon>Synechococcales</taxon>
        <taxon>Synechococcaceae</taxon>
        <taxon>Synechococcus</taxon>
    </lineage>
</organism>
<dbReference type="Pfam" id="PF04166">
    <property type="entry name" value="PdxA"/>
    <property type="match status" value="1"/>
</dbReference>
<dbReference type="GO" id="GO:0051287">
    <property type="term" value="F:NAD binding"/>
    <property type="evidence" value="ECO:0007669"/>
    <property type="project" value="InterPro"/>
</dbReference>
<accession>A0A6B1F7T4</accession>
<dbReference type="GO" id="GO:0016491">
    <property type="term" value="F:oxidoreductase activity"/>
    <property type="evidence" value="ECO:0007669"/>
    <property type="project" value="UniProtKB-KW"/>
</dbReference>
<evidence type="ECO:0000256" key="4">
    <source>
        <dbReference type="ARBA" id="ARBA00023027"/>
    </source>
</evidence>
<dbReference type="InterPro" id="IPR005255">
    <property type="entry name" value="PdxA_fam"/>
</dbReference>
<evidence type="ECO:0000256" key="1">
    <source>
        <dbReference type="ARBA" id="ARBA00009464"/>
    </source>
</evidence>